<accession>A0ABV9LU10</accession>
<comment type="caution">
    <text evidence="6">The sequence shown here is derived from an EMBL/GenBank/DDBJ whole genome shotgun (WGS) entry which is preliminary data.</text>
</comment>
<keyword evidence="6" id="KW-0675">Receptor</keyword>
<sequence>MIKKQLFKPALLSIAVSSALYSGAGIAQQDANSALQDENTEIIAVTGIRGSLIRAQAVKQDNSSIVEALSAEDIGKLPDSSIAESLSRLPGLAGERSGGRTAGISVRGFKEDFTGTTLNGREVLGIGDNRGVEYDLYPAEIMTGATIYKTTDALLMTTGIGGTVDLQTVRPLQAQETLTVNAVYDMTANDSDNPEFDDNGFRVAGAWVGKFMDDTLGVALAVASTESPTNQRKYGVWGYSEDDAGIITPTGLDIFAISKELKRDTISGVVQWQPTDDLDIVVDYLTIDYEDSGILRGFIEPFASVNISGSGANNTGRQVGANPVLRTDPENTEGTLDVLGLNLEYALNDEWTASFDVAYNESEKTYLRAESYAGIGRSGSLTADQLGSREFTMSPSGIFFTGTSGMDFGDFNSIKLTGPQVWGGGLASQADLFASNVLQGNGSGNTYSFLNAQDGFINYADFTEELTTARFDIEGLVEWGVFNKITFGAFYSDRTKTKDNNGDFVTTPDYPFGNGNPDGSVDSLIPEQYRFGLADLSWAGLGNVVAYDGFGPYNDGTYTRVQAETLEPDRLGDTYEINEEVMTLFVRGDFETDIGDMTLFGNVGLQFIDTDQSSNGFIAIVESDATVCLDDATGTVDQACAVTDGADYSMVLPSLNMSLQLTDEQFIRFAASKTISRARIDQMSASGFVKFNQNIELIATPDTEAAVREFGTPWSKQQGSPTLRPLESNNFDISYENYFAPDGYIAVALFYKDLVNWTENRNELIDFTNDATNGGADYFIPGFHDRIIDVAGTYGPLDTFYNVGDLVTPPRFGFFDSFQDGLTGSVSGVELTANVPLNVFADALEGFGVAATASFIDAELDNGSAIPGQSDTTYGLTAYYEMSGWEFRVAGTKRSEFLTYQRGGSNKIAEATRDGVTIVDAQISYDFDQSNFDALEGLRISLQGQNLTDVEEETVDGNGLVTERRSFGPRYMVNFNYSFY</sequence>
<dbReference type="SUPFAM" id="SSF56935">
    <property type="entry name" value="Porins"/>
    <property type="match status" value="1"/>
</dbReference>
<dbReference type="InterPro" id="IPR036942">
    <property type="entry name" value="Beta-barrel_TonB_sf"/>
</dbReference>
<evidence type="ECO:0000256" key="2">
    <source>
        <dbReference type="ARBA" id="ARBA00023136"/>
    </source>
</evidence>
<proteinExistence type="predicted"/>
<dbReference type="Gene3D" id="2.170.130.10">
    <property type="entry name" value="TonB-dependent receptor, plug domain"/>
    <property type="match status" value="1"/>
</dbReference>
<evidence type="ECO:0000259" key="5">
    <source>
        <dbReference type="Pfam" id="PF07715"/>
    </source>
</evidence>
<dbReference type="Pfam" id="PF07715">
    <property type="entry name" value="Plug"/>
    <property type="match status" value="1"/>
</dbReference>
<keyword evidence="3" id="KW-0998">Cell outer membrane</keyword>
<evidence type="ECO:0000256" key="4">
    <source>
        <dbReference type="SAM" id="SignalP"/>
    </source>
</evidence>
<comment type="subcellular location">
    <subcellularLocation>
        <location evidence="1">Cell outer membrane</location>
    </subcellularLocation>
</comment>
<dbReference type="InterPro" id="IPR012910">
    <property type="entry name" value="Plug_dom"/>
</dbReference>
<reference evidence="7" key="1">
    <citation type="journal article" date="2019" name="Int. J. Syst. Evol. Microbiol.">
        <title>The Global Catalogue of Microorganisms (GCM) 10K type strain sequencing project: providing services to taxonomists for standard genome sequencing and annotation.</title>
        <authorList>
            <consortium name="The Broad Institute Genomics Platform"/>
            <consortium name="The Broad Institute Genome Sequencing Center for Infectious Disease"/>
            <person name="Wu L."/>
            <person name="Ma J."/>
        </authorList>
    </citation>
    <scope>NUCLEOTIDE SEQUENCE [LARGE SCALE GENOMIC DNA]</scope>
    <source>
        <strain evidence="7">KACC 12507</strain>
    </source>
</reference>
<dbReference type="PANTHER" id="PTHR40980">
    <property type="entry name" value="PLUG DOMAIN-CONTAINING PROTEIN"/>
    <property type="match status" value="1"/>
</dbReference>
<protein>
    <submittedName>
        <fullName evidence="6">TonB-dependent receptor</fullName>
    </submittedName>
</protein>
<dbReference type="InterPro" id="IPR037066">
    <property type="entry name" value="Plug_dom_sf"/>
</dbReference>
<organism evidence="6 7">
    <name type="scientific">Glaciecola siphonariae</name>
    <dbReference type="NCBI Taxonomy" id="521012"/>
    <lineage>
        <taxon>Bacteria</taxon>
        <taxon>Pseudomonadati</taxon>
        <taxon>Pseudomonadota</taxon>
        <taxon>Gammaproteobacteria</taxon>
        <taxon>Alteromonadales</taxon>
        <taxon>Alteromonadaceae</taxon>
        <taxon>Glaciecola</taxon>
    </lineage>
</organism>
<dbReference type="RefSeq" id="WP_382405869.1">
    <property type="nucleotide sequence ID" value="NZ_JBHSGU010000002.1"/>
</dbReference>
<evidence type="ECO:0000256" key="1">
    <source>
        <dbReference type="ARBA" id="ARBA00004442"/>
    </source>
</evidence>
<dbReference type="InterPro" id="IPR010104">
    <property type="entry name" value="TonB_rcpt_bac"/>
</dbReference>
<keyword evidence="7" id="KW-1185">Reference proteome</keyword>
<evidence type="ECO:0000313" key="6">
    <source>
        <dbReference type="EMBL" id="MFC4699128.1"/>
    </source>
</evidence>
<dbReference type="NCBIfam" id="TIGR01782">
    <property type="entry name" value="TonB-Xanth-Caul"/>
    <property type="match status" value="1"/>
</dbReference>
<feature type="signal peptide" evidence="4">
    <location>
        <begin position="1"/>
        <end position="27"/>
    </location>
</feature>
<name>A0ABV9LU10_9ALTE</name>
<feature type="chain" id="PRO_5046634967" evidence="4">
    <location>
        <begin position="28"/>
        <end position="980"/>
    </location>
</feature>
<evidence type="ECO:0000313" key="7">
    <source>
        <dbReference type="Proteomes" id="UP001595897"/>
    </source>
</evidence>
<keyword evidence="2" id="KW-0472">Membrane</keyword>
<dbReference type="Gene3D" id="2.40.170.20">
    <property type="entry name" value="TonB-dependent receptor, beta-barrel domain"/>
    <property type="match status" value="1"/>
</dbReference>
<gene>
    <name evidence="6" type="ORF">ACFO4O_03035</name>
</gene>
<feature type="domain" description="TonB-dependent receptor plug" evidence="5">
    <location>
        <begin position="59"/>
        <end position="162"/>
    </location>
</feature>
<dbReference type="Proteomes" id="UP001595897">
    <property type="component" value="Unassembled WGS sequence"/>
</dbReference>
<dbReference type="EMBL" id="JBHSGU010000002">
    <property type="protein sequence ID" value="MFC4699128.1"/>
    <property type="molecule type" value="Genomic_DNA"/>
</dbReference>
<dbReference type="PANTHER" id="PTHR40980:SF3">
    <property type="entry name" value="TONB-DEPENDENT RECEPTOR-LIKE BETA-BARREL DOMAIN-CONTAINING PROTEIN"/>
    <property type="match status" value="1"/>
</dbReference>
<keyword evidence="4" id="KW-0732">Signal</keyword>
<evidence type="ECO:0000256" key="3">
    <source>
        <dbReference type="ARBA" id="ARBA00023237"/>
    </source>
</evidence>